<proteinExistence type="predicted"/>
<accession>A0ABT4VGP9</accession>
<evidence type="ECO:0000313" key="4">
    <source>
        <dbReference type="Proteomes" id="UP001210261"/>
    </source>
</evidence>
<dbReference type="Gene3D" id="1.25.60.10">
    <property type="entry name" value="MgtE N-terminal domain-like"/>
    <property type="match status" value="1"/>
</dbReference>
<name>A0ABT4VGP9_9HELI</name>
<comment type="caution">
    <text evidence="3">The sequence shown here is derived from an EMBL/GenBank/DDBJ whole genome shotgun (WGS) entry which is preliminary data.</text>
</comment>
<protein>
    <submittedName>
        <fullName evidence="3">MotE family protein</fullName>
    </submittedName>
</protein>
<keyword evidence="1" id="KW-0175">Coiled coil</keyword>
<dbReference type="SUPFAM" id="SSF158791">
    <property type="entry name" value="MgtE N-terminal domain-like"/>
    <property type="match status" value="1"/>
</dbReference>
<dbReference type="Pfam" id="PF03448">
    <property type="entry name" value="MgtE_N"/>
    <property type="match status" value="1"/>
</dbReference>
<dbReference type="EMBL" id="JAQHXR010000003">
    <property type="protein sequence ID" value="MDA3969206.1"/>
    <property type="molecule type" value="Genomic_DNA"/>
</dbReference>
<dbReference type="InterPro" id="IPR038076">
    <property type="entry name" value="MgtE_N_sf"/>
</dbReference>
<gene>
    <name evidence="3" type="ORF">PF021_05885</name>
</gene>
<keyword evidence="4" id="KW-1185">Reference proteome</keyword>
<sequence>MRVFSFFIFSFVVFAQEGRNVVDCNIIFEQRKDEILKELEKIDEQQQALQALQSATQSVLDQKDADLKKREAEVSNQKKEIEEKEQRIASLLKKNEEILKQIQNATGSKLNDTYSSMKDSKSAAILENLPESEAAQILFGLDTKVMSKILSKMNPQKAATLTQIIQKGPPFDKKEE</sequence>
<reference evidence="3 4" key="1">
    <citation type="submission" date="2023-01" db="EMBL/GenBank/DDBJ databases">
        <title>Description of Helicobacter ibis sp. nov. isolated from faecal droppings of black-faced ibis (Theristicus melanopis).</title>
        <authorList>
            <person name="Lopez-Cantillo M."/>
            <person name="Vidal-Veuthey B."/>
            <person name="Mella A."/>
            <person name="De La Haba R."/>
            <person name="Collado L."/>
        </authorList>
    </citation>
    <scope>NUCLEOTIDE SEQUENCE [LARGE SCALE GENOMIC DNA]</scope>
    <source>
        <strain evidence="3 4">A82</strain>
    </source>
</reference>
<dbReference type="InterPro" id="IPR006668">
    <property type="entry name" value="Mg_transptr_MgtE_intracell_dom"/>
</dbReference>
<dbReference type="Proteomes" id="UP001210261">
    <property type="component" value="Unassembled WGS sequence"/>
</dbReference>
<evidence type="ECO:0000313" key="3">
    <source>
        <dbReference type="EMBL" id="MDA3969206.1"/>
    </source>
</evidence>
<organism evidence="3 4">
    <name type="scientific">Helicobacter ibis</name>
    <dbReference type="NCBI Taxonomy" id="2962633"/>
    <lineage>
        <taxon>Bacteria</taxon>
        <taxon>Pseudomonadati</taxon>
        <taxon>Campylobacterota</taxon>
        <taxon>Epsilonproteobacteria</taxon>
        <taxon>Campylobacterales</taxon>
        <taxon>Helicobacteraceae</taxon>
        <taxon>Helicobacter</taxon>
    </lineage>
</organism>
<feature type="coiled-coil region" evidence="1">
    <location>
        <begin position="32"/>
        <end position="101"/>
    </location>
</feature>
<evidence type="ECO:0000256" key="1">
    <source>
        <dbReference type="SAM" id="Coils"/>
    </source>
</evidence>
<dbReference type="RefSeq" id="WP_271021535.1">
    <property type="nucleotide sequence ID" value="NZ_JAQHXR010000003.1"/>
</dbReference>
<feature type="domain" description="Magnesium transporter MgtE intracellular" evidence="2">
    <location>
        <begin position="96"/>
        <end position="164"/>
    </location>
</feature>
<evidence type="ECO:0000259" key="2">
    <source>
        <dbReference type="Pfam" id="PF03448"/>
    </source>
</evidence>